<dbReference type="EMBL" id="REFR01000017">
    <property type="protein sequence ID" value="RMB00615.1"/>
    <property type="molecule type" value="Genomic_DNA"/>
</dbReference>
<dbReference type="Pfam" id="PF02515">
    <property type="entry name" value="CoA_transf_3"/>
    <property type="match status" value="1"/>
</dbReference>
<dbReference type="Gene3D" id="3.30.1540.10">
    <property type="entry name" value="formyl-coa transferase, domain 3"/>
    <property type="match status" value="1"/>
</dbReference>
<dbReference type="InterPro" id="IPR044855">
    <property type="entry name" value="CoA-Trfase_III_dom3_sf"/>
</dbReference>
<dbReference type="SUPFAM" id="SSF89796">
    <property type="entry name" value="CoA-transferase family III (CaiB/BaiF)"/>
    <property type="match status" value="1"/>
</dbReference>
<keyword evidence="3" id="KW-1185">Reference proteome</keyword>
<name>A0A3M0BVN4_9PROT</name>
<keyword evidence="1 2" id="KW-0808">Transferase</keyword>
<protein>
    <submittedName>
        <fullName evidence="2">Crotonobetainyl-CoA:carnitine CoA-transferase CaiB-like acyl-CoA transferase</fullName>
    </submittedName>
</protein>
<proteinExistence type="predicted"/>
<dbReference type="InterPro" id="IPR023606">
    <property type="entry name" value="CoA-Trfase_III_dom_1_sf"/>
</dbReference>
<dbReference type="AlphaFoldDB" id="A0A3M0BVN4"/>
<comment type="caution">
    <text evidence="2">The sequence shown here is derived from an EMBL/GenBank/DDBJ whole genome shotgun (WGS) entry which is preliminary data.</text>
</comment>
<dbReference type="GO" id="GO:0008410">
    <property type="term" value="F:CoA-transferase activity"/>
    <property type="evidence" value="ECO:0007669"/>
    <property type="project" value="TreeGrafter"/>
</dbReference>
<dbReference type="Proteomes" id="UP000271227">
    <property type="component" value="Unassembled WGS sequence"/>
</dbReference>
<dbReference type="Gene3D" id="3.40.50.10540">
    <property type="entry name" value="Crotonobetainyl-coa:carnitine coa-transferase, domain 1"/>
    <property type="match status" value="1"/>
</dbReference>
<evidence type="ECO:0000313" key="3">
    <source>
        <dbReference type="Proteomes" id="UP000271227"/>
    </source>
</evidence>
<dbReference type="RefSeq" id="WP_121940435.1">
    <property type="nucleotide sequence ID" value="NZ_REFR01000017.1"/>
</dbReference>
<evidence type="ECO:0000256" key="1">
    <source>
        <dbReference type="ARBA" id="ARBA00022679"/>
    </source>
</evidence>
<dbReference type="InterPro" id="IPR050483">
    <property type="entry name" value="CoA-transferase_III_domain"/>
</dbReference>
<dbReference type="InParanoid" id="A0A3M0BVN4"/>
<sequence length="385" mass="42077">MTSLPLDGLRIISFEQFGAGPYATMFMAAMGAEVLKVETEATGGDYARKTGPDTLGPGDSLYFQTFNLNKKSICLDIKNPADRQTFENLVTNAHAVMNNMRGTLPAKLGLDYAALSNINPAIVCGHISAYGRDNRRAGWPGYDFLMQAETGFMALTGEPGTPPTRVGLSMVDYMTGMMMAFAVVSAIRAAEHSGKGMDVDVSLFDAATHQLAYQGTWFLNEGIVTDRQPRSAHPSTVPCQLYKTADGWVYVGCMHEGFWQMLLAELGRADLAEDPRFASPSERLSNREALTELLDADFARHPTDVWVERLQGKVPVAPFYDLQQALTSDFLVSETAMVERLVHPVAGDMTVLANPIRLNGRRLPQHPAPALGANTEEIAGRRENI</sequence>
<accession>A0A3M0BVN4</accession>
<dbReference type="OrthoDB" id="5720311at2"/>
<gene>
    <name evidence="2" type="ORF">BXY39_3803</name>
</gene>
<reference evidence="2 3" key="1">
    <citation type="submission" date="2018-10" db="EMBL/GenBank/DDBJ databases">
        <title>Genomic Encyclopedia of Archaeal and Bacterial Type Strains, Phase II (KMG-II): from individual species to whole genera.</title>
        <authorList>
            <person name="Goeker M."/>
        </authorList>
    </citation>
    <scope>NUCLEOTIDE SEQUENCE [LARGE SCALE GENOMIC DNA]</scope>
    <source>
        <strain evidence="2 3">DSM 25217</strain>
    </source>
</reference>
<dbReference type="InterPro" id="IPR003673">
    <property type="entry name" value="CoA-Trfase_fam_III"/>
</dbReference>
<organism evidence="2 3">
    <name type="scientific">Eilatimonas milleporae</name>
    <dbReference type="NCBI Taxonomy" id="911205"/>
    <lineage>
        <taxon>Bacteria</taxon>
        <taxon>Pseudomonadati</taxon>
        <taxon>Pseudomonadota</taxon>
        <taxon>Alphaproteobacteria</taxon>
        <taxon>Kordiimonadales</taxon>
        <taxon>Kordiimonadaceae</taxon>
        <taxon>Eilatimonas</taxon>
    </lineage>
</organism>
<dbReference type="PANTHER" id="PTHR48207">
    <property type="entry name" value="SUCCINATE--HYDROXYMETHYLGLUTARATE COA-TRANSFERASE"/>
    <property type="match status" value="1"/>
</dbReference>
<evidence type="ECO:0000313" key="2">
    <source>
        <dbReference type="EMBL" id="RMB00615.1"/>
    </source>
</evidence>
<dbReference type="PANTHER" id="PTHR48207:SF3">
    <property type="entry name" value="SUCCINATE--HYDROXYMETHYLGLUTARATE COA-TRANSFERASE"/>
    <property type="match status" value="1"/>
</dbReference>